<reference evidence="2 3" key="1">
    <citation type="submission" date="2015-11" db="EMBL/GenBank/DDBJ databases">
        <title>Expanding the genomic diversity of Burkholderia species for the development of highly accurate diagnostics.</title>
        <authorList>
            <person name="Sahl J."/>
            <person name="Keim P."/>
            <person name="Wagner D."/>
        </authorList>
    </citation>
    <scope>NUCLEOTIDE SEQUENCE [LARGE SCALE GENOMIC DNA]</scope>
    <source>
        <strain evidence="2 3">MSMB2036</strain>
    </source>
</reference>
<dbReference type="RefSeq" id="WP_059759275.1">
    <property type="nucleotide sequence ID" value="NZ_CP013416.1"/>
</dbReference>
<gene>
    <name evidence="2" type="ORF">WJ33_05855</name>
</gene>
<comment type="caution">
    <text evidence="2">The sequence shown here is derived from an EMBL/GenBank/DDBJ whole genome shotgun (WGS) entry which is preliminary data.</text>
</comment>
<dbReference type="EMBL" id="LOXM01000262">
    <property type="protein sequence ID" value="KVG55583.1"/>
    <property type="molecule type" value="Genomic_DNA"/>
</dbReference>
<dbReference type="Proteomes" id="UP000064029">
    <property type="component" value="Unassembled WGS sequence"/>
</dbReference>
<feature type="transmembrane region" description="Helical" evidence="1">
    <location>
        <begin position="12"/>
        <end position="32"/>
    </location>
</feature>
<name>A0A103QU26_9BURK</name>
<evidence type="ECO:0000313" key="2">
    <source>
        <dbReference type="EMBL" id="KVG55583.1"/>
    </source>
</evidence>
<evidence type="ECO:0000256" key="1">
    <source>
        <dbReference type="SAM" id="Phobius"/>
    </source>
</evidence>
<keyword evidence="1" id="KW-0472">Membrane</keyword>
<dbReference type="Pfam" id="PF07077">
    <property type="entry name" value="DUF1345"/>
    <property type="match status" value="1"/>
</dbReference>
<proteinExistence type="predicted"/>
<dbReference type="OrthoDB" id="64737at2"/>
<feature type="transmembrane region" description="Helical" evidence="1">
    <location>
        <begin position="79"/>
        <end position="101"/>
    </location>
</feature>
<accession>A0A103QU26</accession>
<organism evidence="2 3">
    <name type="scientific">Burkholderia ubonensis</name>
    <dbReference type="NCBI Taxonomy" id="101571"/>
    <lineage>
        <taxon>Bacteria</taxon>
        <taxon>Pseudomonadati</taxon>
        <taxon>Pseudomonadota</taxon>
        <taxon>Betaproteobacteria</taxon>
        <taxon>Burkholderiales</taxon>
        <taxon>Burkholderiaceae</taxon>
        <taxon>Burkholderia</taxon>
        <taxon>Burkholderia cepacia complex</taxon>
    </lineage>
</organism>
<keyword evidence="1" id="KW-0812">Transmembrane</keyword>
<feature type="transmembrane region" description="Helical" evidence="1">
    <location>
        <begin position="195"/>
        <end position="216"/>
    </location>
</feature>
<feature type="transmembrane region" description="Helical" evidence="1">
    <location>
        <begin position="39"/>
        <end position="59"/>
    </location>
</feature>
<dbReference type="InterPro" id="IPR009781">
    <property type="entry name" value="DUF1345"/>
</dbReference>
<keyword evidence="1" id="KW-1133">Transmembrane helix</keyword>
<sequence length="217" mass="23889">MTLYPQVLRNRPRLMAAFAAGLLCALLLPLPLRPTVRALIGWDVAVWLYLVLMWVRMVTAHHHQVREIAIREDENATTVLTIICFATVASVAAIAIELATAKGVGFRAGLGHYAVTAATLFGAWFLIPTIFTLHYARLYYASPASERALRFPDTKLEPDYWDFLYFSFTIAVASQTADVALGSRPARRAVLSQSILSFYFNMAVLGLSINVAAGLLG</sequence>
<evidence type="ECO:0008006" key="4">
    <source>
        <dbReference type="Google" id="ProtNLM"/>
    </source>
</evidence>
<dbReference type="AlphaFoldDB" id="A0A103QU26"/>
<protein>
    <recommendedName>
        <fullName evidence="4">DUF1345 domain-containing protein</fullName>
    </recommendedName>
</protein>
<evidence type="ECO:0000313" key="3">
    <source>
        <dbReference type="Proteomes" id="UP000064029"/>
    </source>
</evidence>
<feature type="transmembrane region" description="Helical" evidence="1">
    <location>
        <begin position="113"/>
        <end position="136"/>
    </location>
</feature>